<dbReference type="PANTHER" id="PTHR42755:SF1">
    <property type="entry name" value="3-DEOXY-D-MANNO-OCTULOSONIC ACID TRANSFERASE, MITOCHONDRIAL-RELATED"/>
    <property type="match status" value="1"/>
</dbReference>
<dbReference type="InterPro" id="IPR039901">
    <property type="entry name" value="Kdotransferase"/>
</dbReference>
<protein>
    <recommendedName>
        <fullName evidence="2">3-deoxy-D-manno-octulosonic-acid transferase N-terminal domain-containing protein</fullName>
    </recommendedName>
</protein>
<feature type="non-terminal residue" evidence="1">
    <location>
        <position position="1"/>
    </location>
</feature>
<gene>
    <name evidence="1" type="ORF">S06H3_12885</name>
</gene>
<dbReference type="GO" id="GO:0016740">
    <property type="term" value="F:transferase activity"/>
    <property type="evidence" value="ECO:0007669"/>
    <property type="project" value="InterPro"/>
</dbReference>
<dbReference type="Gene3D" id="3.40.50.2000">
    <property type="entry name" value="Glycogen Phosphorylase B"/>
    <property type="match status" value="1"/>
</dbReference>
<evidence type="ECO:0000313" key="1">
    <source>
        <dbReference type="EMBL" id="GAI10825.1"/>
    </source>
</evidence>
<accession>X1M7Z6</accession>
<reference evidence="1" key="1">
    <citation type="journal article" date="2014" name="Front. Microbiol.">
        <title>High frequency of phylogenetically diverse reductive dehalogenase-homologous genes in deep subseafloor sedimentary metagenomes.</title>
        <authorList>
            <person name="Kawai M."/>
            <person name="Futagami T."/>
            <person name="Toyoda A."/>
            <person name="Takaki Y."/>
            <person name="Nishi S."/>
            <person name="Hori S."/>
            <person name="Arai W."/>
            <person name="Tsubouchi T."/>
            <person name="Morono Y."/>
            <person name="Uchiyama I."/>
            <person name="Ito T."/>
            <person name="Fujiyama A."/>
            <person name="Inagaki F."/>
            <person name="Takami H."/>
        </authorList>
    </citation>
    <scope>NUCLEOTIDE SEQUENCE</scope>
    <source>
        <strain evidence="1">Expedition CK06-06</strain>
    </source>
</reference>
<organism evidence="1">
    <name type="scientific">marine sediment metagenome</name>
    <dbReference type="NCBI Taxonomy" id="412755"/>
    <lineage>
        <taxon>unclassified sequences</taxon>
        <taxon>metagenomes</taxon>
        <taxon>ecological metagenomes</taxon>
    </lineage>
</organism>
<evidence type="ECO:0008006" key="2">
    <source>
        <dbReference type="Google" id="ProtNLM"/>
    </source>
</evidence>
<name>X1M7Z6_9ZZZZ</name>
<dbReference type="GO" id="GO:0005886">
    <property type="term" value="C:plasma membrane"/>
    <property type="evidence" value="ECO:0007669"/>
    <property type="project" value="TreeGrafter"/>
</dbReference>
<dbReference type="AlphaFoldDB" id="X1M7Z6"/>
<dbReference type="GO" id="GO:0009245">
    <property type="term" value="P:lipid A biosynthetic process"/>
    <property type="evidence" value="ECO:0007669"/>
    <property type="project" value="TreeGrafter"/>
</dbReference>
<dbReference type="PANTHER" id="PTHR42755">
    <property type="entry name" value="3-DEOXY-MANNO-OCTULOSONATE CYTIDYLYLTRANSFERASE"/>
    <property type="match status" value="1"/>
</dbReference>
<comment type="caution">
    <text evidence="1">The sequence shown here is derived from an EMBL/GenBank/DDBJ whole genome shotgun (WGS) entry which is preliminary data.</text>
</comment>
<proteinExistence type="predicted"/>
<dbReference type="EMBL" id="BARV01006293">
    <property type="protein sequence ID" value="GAI10825.1"/>
    <property type="molecule type" value="Genomic_DNA"/>
</dbReference>
<sequence length="88" mass="10118">HNILEAATFGIPVIFGPKYQKFREAKELIKQKGAFSVSNFSELKSKLDEFVFDKDMLRKSGEISQKYVIFNIGATRKIINEIRIYSVS</sequence>